<organism evidence="2 3">
    <name type="scientific">Fusobacterium necrophorum BL</name>
    <dbReference type="NCBI Taxonomy" id="1441732"/>
    <lineage>
        <taxon>Bacteria</taxon>
        <taxon>Fusobacteriati</taxon>
        <taxon>Fusobacteriota</taxon>
        <taxon>Fusobacteriia</taxon>
        <taxon>Fusobacteriales</taxon>
        <taxon>Fusobacteriaceae</taxon>
        <taxon>Fusobacterium</taxon>
    </lineage>
</organism>
<dbReference type="Pfam" id="PF04991">
    <property type="entry name" value="LicD"/>
    <property type="match status" value="1"/>
</dbReference>
<evidence type="ECO:0000313" key="2">
    <source>
        <dbReference type="EMBL" id="KDE65569.1"/>
    </source>
</evidence>
<proteinExistence type="predicted"/>
<dbReference type="PANTHER" id="PTHR43404">
    <property type="entry name" value="LIPOPOLYSACCHARIDE CHOLINEPHOSPHOTRANSFERASE LICD"/>
    <property type="match status" value="1"/>
</dbReference>
<accession>A0AB73BZ72</accession>
<evidence type="ECO:0000259" key="1">
    <source>
        <dbReference type="Pfam" id="PF04991"/>
    </source>
</evidence>
<gene>
    <name evidence="2" type="ORF">FUSO3_00345</name>
</gene>
<protein>
    <submittedName>
        <fullName evidence="2">Lipopolysaccharide cholinephosphotransferase</fullName>
    </submittedName>
</protein>
<feature type="domain" description="LicD/FKTN/FKRP nucleotidyltransferase" evidence="1">
    <location>
        <begin position="25"/>
        <end position="231"/>
    </location>
</feature>
<dbReference type="Proteomes" id="UP000027473">
    <property type="component" value="Unassembled WGS sequence"/>
</dbReference>
<name>A0AB73BZ72_9FUSO</name>
<dbReference type="AlphaFoldDB" id="A0AB73BZ72"/>
<evidence type="ECO:0000313" key="3">
    <source>
        <dbReference type="Proteomes" id="UP000027473"/>
    </source>
</evidence>
<comment type="caution">
    <text evidence="2">The sequence shown here is derived from an EMBL/GenBank/DDBJ whole genome shotgun (WGS) entry which is preliminary data.</text>
</comment>
<sequence>MYNQEELKKIQRKKLEMLKDIVQCCEKNHLIYWLDSGTLLGAVRHQGFIPWDDDIDIAMPLEETKKLERVYRSEDYQIEKTKEEGMNFYKVISKKDFIRKDQEILYVDIDIFPVQYYPNSFFLKFLNSFYRLRKNRSEKFQVKLFLENIFINIKRHFEKTKYFSDEVLQKRIYEICRKNSEQKEYISYTHDCGFHLYFWKETEIFPLKKIKFEDTYFQAPNNLHVYLKKLYYSYQELPPIKKRIPPHYSKGDFKLETR</sequence>
<reference evidence="2 3" key="1">
    <citation type="submission" date="2014-01" db="EMBL/GenBank/DDBJ databases">
        <title>Comparative genomics of Fusobacterium necrophorum wild isolates.</title>
        <authorList>
            <person name="Kittichotirat W."/>
            <person name="Bumgarner R.E."/>
            <person name="Lawrence P."/>
        </authorList>
    </citation>
    <scope>NUCLEOTIDE SEQUENCE [LARGE SCALE GENOMIC DNA]</scope>
    <source>
        <strain evidence="2 3">BL</strain>
    </source>
</reference>
<dbReference type="EMBL" id="JAAC01000002">
    <property type="protein sequence ID" value="KDE65569.1"/>
    <property type="molecule type" value="Genomic_DNA"/>
</dbReference>
<dbReference type="InterPro" id="IPR007074">
    <property type="entry name" value="LicD/FKTN/FKRP_NTP_transf"/>
</dbReference>
<dbReference type="InterPro" id="IPR052942">
    <property type="entry name" value="LPS_cholinephosphotransferase"/>
</dbReference>
<dbReference type="GO" id="GO:0009100">
    <property type="term" value="P:glycoprotein metabolic process"/>
    <property type="evidence" value="ECO:0007669"/>
    <property type="project" value="UniProtKB-ARBA"/>
</dbReference>
<dbReference type="PANTHER" id="PTHR43404:SF2">
    <property type="entry name" value="LIPOPOLYSACCHARIDE CHOLINEPHOSPHOTRANSFERASE LICD"/>
    <property type="match status" value="1"/>
</dbReference>
<dbReference type="RefSeq" id="WP_035903609.1">
    <property type="nucleotide sequence ID" value="NZ_JAAC01000002.1"/>
</dbReference>